<name>A0A382D7X4_9ZZZZ</name>
<proteinExistence type="predicted"/>
<reference evidence="1" key="1">
    <citation type="submission" date="2018-05" db="EMBL/GenBank/DDBJ databases">
        <authorList>
            <person name="Lanie J.A."/>
            <person name="Ng W.-L."/>
            <person name="Kazmierczak K.M."/>
            <person name="Andrzejewski T.M."/>
            <person name="Davidsen T.M."/>
            <person name="Wayne K.J."/>
            <person name="Tettelin H."/>
            <person name="Glass J.I."/>
            <person name="Rusch D."/>
            <person name="Podicherti R."/>
            <person name="Tsui H.-C.T."/>
            <person name="Winkler M.E."/>
        </authorList>
    </citation>
    <scope>NUCLEOTIDE SEQUENCE</scope>
</reference>
<dbReference type="AlphaFoldDB" id="A0A382D7X4"/>
<protein>
    <submittedName>
        <fullName evidence="1">Uncharacterized protein</fullName>
    </submittedName>
</protein>
<organism evidence="1">
    <name type="scientific">marine metagenome</name>
    <dbReference type="NCBI Taxonomy" id="408172"/>
    <lineage>
        <taxon>unclassified sequences</taxon>
        <taxon>metagenomes</taxon>
        <taxon>ecological metagenomes</taxon>
    </lineage>
</organism>
<accession>A0A382D7X4</accession>
<sequence>MARKTTTLLPQCGSTALDVTGDAVPGDSYYGYTDGVHTVAIYGANLSGRIKIQGTLATTPTEDDWFDILLTGIPYKDYTNYTGVEGFTFIANLVFLRAKLDRTALGITDYTTAGTVQKIYLNY</sequence>
<dbReference type="EMBL" id="UINC01038065">
    <property type="protein sequence ID" value="SVB34510.1"/>
    <property type="molecule type" value="Genomic_DNA"/>
</dbReference>
<gene>
    <name evidence="1" type="ORF">METZ01_LOCUS187364</name>
</gene>
<evidence type="ECO:0000313" key="1">
    <source>
        <dbReference type="EMBL" id="SVB34510.1"/>
    </source>
</evidence>